<dbReference type="Pfam" id="PF05176">
    <property type="entry name" value="ATP-synt_10"/>
    <property type="match status" value="1"/>
</dbReference>
<dbReference type="Proteomes" id="UP000298138">
    <property type="component" value="Unassembled WGS sequence"/>
</dbReference>
<name>A0A4S2MLP9_9PEZI</name>
<evidence type="ECO:0000256" key="1">
    <source>
        <dbReference type="SAM" id="MobiDB-lite"/>
    </source>
</evidence>
<proteinExistence type="predicted"/>
<feature type="compositionally biased region" description="Basic and acidic residues" evidence="1">
    <location>
        <begin position="288"/>
        <end position="298"/>
    </location>
</feature>
<dbReference type="InParanoid" id="A0A4S2MLP9"/>
<reference evidence="2 3" key="1">
    <citation type="submission" date="2019-04" db="EMBL/GenBank/DDBJ databases">
        <title>Comparative genomics and transcriptomics to analyze fruiting body development in filamentous ascomycetes.</title>
        <authorList>
            <consortium name="DOE Joint Genome Institute"/>
            <person name="Lutkenhaus R."/>
            <person name="Traeger S."/>
            <person name="Breuer J."/>
            <person name="Kuo A."/>
            <person name="Lipzen A."/>
            <person name="Pangilinan J."/>
            <person name="Dilworth D."/>
            <person name="Sandor L."/>
            <person name="Poggeler S."/>
            <person name="Barry K."/>
            <person name="Grigoriev I.V."/>
            <person name="Nowrousian M."/>
        </authorList>
    </citation>
    <scope>NUCLEOTIDE SEQUENCE [LARGE SCALE GENOMIC DNA]</scope>
    <source>
        <strain evidence="2 3">CBS 389.68</strain>
    </source>
</reference>
<protein>
    <submittedName>
        <fullName evidence="2">Uncharacterized protein</fullName>
    </submittedName>
</protein>
<sequence>MRKAKPPQLVRPIGVVQPPQPGENSGVDARSWAERKHDLVDYTKHKDRRQKILEEMSKPYFRDFSRLSSQFKGKSWMAPSLLFRADKALHFPNLVGRTLENIAPENSTTSILFGNVSVVGVFSSTWAENQVSTFLDNLVEEALDQAPPLTPDDPDWVESSERPRQRAQRVDINVEENPIKAWLVRAFFPRLQRQLPEIRWSRYFLVERGFTEELKQQVGFWNQKVGYVYLVDWNCRIRWAGSGNAEPEEREALLRGLKKLVEDHRKVRVAMKAAEGEETTTGKPAAVEAKKEDPDDLI</sequence>
<feature type="region of interest" description="Disordered" evidence="1">
    <location>
        <begin position="271"/>
        <end position="298"/>
    </location>
</feature>
<dbReference type="InterPro" id="IPR007849">
    <property type="entry name" value="ATP10"/>
</dbReference>
<organism evidence="2 3">
    <name type="scientific">Ascodesmis nigricans</name>
    <dbReference type="NCBI Taxonomy" id="341454"/>
    <lineage>
        <taxon>Eukaryota</taxon>
        <taxon>Fungi</taxon>
        <taxon>Dikarya</taxon>
        <taxon>Ascomycota</taxon>
        <taxon>Pezizomycotina</taxon>
        <taxon>Pezizomycetes</taxon>
        <taxon>Pezizales</taxon>
        <taxon>Ascodesmidaceae</taxon>
        <taxon>Ascodesmis</taxon>
    </lineage>
</organism>
<feature type="region of interest" description="Disordered" evidence="1">
    <location>
        <begin position="1"/>
        <end position="30"/>
    </location>
</feature>
<gene>
    <name evidence="2" type="ORF">EX30DRAFT_310712</name>
</gene>
<dbReference type="GO" id="GO:0033615">
    <property type="term" value="P:mitochondrial proton-transporting ATP synthase complex assembly"/>
    <property type="evidence" value="ECO:0007669"/>
    <property type="project" value="TreeGrafter"/>
</dbReference>
<keyword evidence="3" id="KW-1185">Reference proteome</keyword>
<dbReference type="GO" id="GO:0005743">
    <property type="term" value="C:mitochondrial inner membrane"/>
    <property type="evidence" value="ECO:0007669"/>
    <property type="project" value="TreeGrafter"/>
</dbReference>
<dbReference type="FunCoup" id="A0A4S2MLP9">
    <property type="interactions" value="140"/>
</dbReference>
<dbReference type="EMBL" id="ML220148">
    <property type="protein sequence ID" value="TGZ77835.1"/>
    <property type="molecule type" value="Genomic_DNA"/>
</dbReference>
<dbReference type="OrthoDB" id="17089at2759"/>
<evidence type="ECO:0000313" key="2">
    <source>
        <dbReference type="EMBL" id="TGZ77835.1"/>
    </source>
</evidence>
<evidence type="ECO:0000313" key="3">
    <source>
        <dbReference type="Proteomes" id="UP000298138"/>
    </source>
</evidence>
<dbReference type="PANTHER" id="PTHR28106:SF1">
    <property type="entry name" value="MITOCHONDRIAL ATPASE COMPLEX SUBUNIT ATP10"/>
    <property type="match status" value="1"/>
</dbReference>
<dbReference type="AlphaFoldDB" id="A0A4S2MLP9"/>
<accession>A0A4S2MLP9</accession>
<dbReference type="PANTHER" id="PTHR28106">
    <property type="entry name" value="MITOCHONDRIAL ATPASE COMPLEX SUBUNIT ATP10"/>
    <property type="match status" value="1"/>
</dbReference>
<dbReference type="STRING" id="341454.A0A4S2MLP9"/>